<name>A0ABQ5I371_9ASTR</name>
<gene>
    <name evidence="1" type="ORF">Tco_1090058</name>
</gene>
<proteinExistence type="predicted"/>
<protein>
    <submittedName>
        <fullName evidence="1">Uncharacterized protein</fullName>
    </submittedName>
</protein>
<evidence type="ECO:0000313" key="2">
    <source>
        <dbReference type="Proteomes" id="UP001151760"/>
    </source>
</evidence>
<keyword evidence="2" id="KW-1185">Reference proteome</keyword>
<sequence length="262" mass="30144">MSRANPQAAIVSEEHLMPPNVTNKPFTKPLTEYGLLAFIKTLGYDEDSKQKMIIISHFIAIRLYQPWRDILSVVNRCLMGKDISFDRARLLMLQILWGIVHSANLDFTSLIWDEFEWQALDRMTNMHSKEHDSFLSKLINTIDGEFKFSMGIPDIMINDAIKKSAGYEVYQSTKKKTEENNAQEELEEQNVSTVSKGRGKGYMCLGTQEVNVSNKPKRDVIPRRKRTITYANNLLETEDEVVLLAKLVSTEEQRHQQQGIMT</sequence>
<organism evidence="1 2">
    <name type="scientific">Tanacetum coccineum</name>
    <dbReference type="NCBI Taxonomy" id="301880"/>
    <lineage>
        <taxon>Eukaryota</taxon>
        <taxon>Viridiplantae</taxon>
        <taxon>Streptophyta</taxon>
        <taxon>Embryophyta</taxon>
        <taxon>Tracheophyta</taxon>
        <taxon>Spermatophyta</taxon>
        <taxon>Magnoliopsida</taxon>
        <taxon>eudicotyledons</taxon>
        <taxon>Gunneridae</taxon>
        <taxon>Pentapetalae</taxon>
        <taxon>asterids</taxon>
        <taxon>campanulids</taxon>
        <taxon>Asterales</taxon>
        <taxon>Asteraceae</taxon>
        <taxon>Asteroideae</taxon>
        <taxon>Anthemideae</taxon>
        <taxon>Anthemidinae</taxon>
        <taxon>Tanacetum</taxon>
    </lineage>
</organism>
<reference evidence="1" key="1">
    <citation type="journal article" date="2022" name="Int. J. Mol. Sci.">
        <title>Draft Genome of Tanacetum Coccineum: Genomic Comparison of Closely Related Tanacetum-Family Plants.</title>
        <authorList>
            <person name="Yamashiro T."/>
            <person name="Shiraishi A."/>
            <person name="Nakayama K."/>
            <person name="Satake H."/>
        </authorList>
    </citation>
    <scope>NUCLEOTIDE SEQUENCE</scope>
</reference>
<dbReference type="EMBL" id="BQNB010020305">
    <property type="protein sequence ID" value="GJT94540.1"/>
    <property type="molecule type" value="Genomic_DNA"/>
</dbReference>
<accession>A0ABQ5I371</accession>
<comment type="caution">
    <text evidence="1">The sequence shown here is derived from an EMBL/GenBank/DDBJ whole genome shotgun (WGS) entry which is preliminary data.</text>
</comment>
<evidence type="ECO:0000313" key="1">
    <source>
        <dbReference type="EMBL" id="GJT94540.1"/>
    </source>
</evidence>
<dbReference type="Proteomes" id="UP001151760">
    <property type="component" value="Unassembled WGS sequence"/>
</dbReference>
<reference evidence="1" key="2">
    <citation type="submission" date="2022-01" db="EMBL/GenBank/DDBJ databases">
        <authorList>
            <person name="Yamashiro T."/>
            <person name="Shiraishi A."/>
            <person name="Satake H."/>
            <person name="Nakayama K."/>
        </authorList>
    </citation>
    <scope>NUCLEOTIDE SEQUENCE</scope>
</reference>